<dbReference type="PANTHER" id="PTHR31374:SF274">
    <property type="entry name" value="SMALL AUXIN-UP RNA-RELATED"/>
    <property type="match status" value="1"/>
</dbReference>
<dbReference type="InterPro" id="IPR003676">
    <property type="entry name" value="SAUR_fam"/>
</dbReference>
<dbReference type="OrthoDB" id="1026046at2759"/>
<protein>
    <submittedName>
        <fullName evidence="2">Uncharacterized protein</fullName>
    </submittedName>
</protein>
<dbReference type="Pfam" id="PF02519">
    <property type="entry name" value="Auxin_inducible"/>
    <property type="match status" value="1"/>
</dbReference>
<keyword evidence="3" id="KW-1185">Reference proteome</keyword>
<dbReference type="Proteomes" id="UP000326396">
    <property type="component" value="Linkage Group LG3"/>
</dbReference>
<comment type="caution">
    <text evidence="2">The sequence shown here is derived from an EMBL/GenBank/DDBJ whole genome shotgun (WGS) entry which is preliminary data.</text>
</comment>
<comment type="similarity">
    <text evidence="1">Belongs to the ARG7 family.</text>
</comment>
<evidence type="ECO:0000256" key="1">
    <source>
        <dbReference type="ARBA" id="ARBA00006974"/>
    </source>
</evidence>
<accession>A0A5N6N5S6</accession>
<proteinExistence type="inferred from homology"/>
<evidence type="ECO:0000313" key="2">
    <source>
        <dbReference type="EMBL" id="KAD4384641.1"/>
    </source>
</evidence>
<name>A0A5N6N5S6_9ASTR</name>
<sequence length="144" mass="16514">MTVSDLTSSKIRLVASLGLQELGLLCPPKSVKIRIESWSLTRKLKELWFFNSFSNYDRIGSERFDEKTRVPKGHLAVYFGEEDDDVCRVLVPVVYLNHPLFGDLLREAEKVYGFDHQGCIHVPCRLSEFEDVQTRICAASGYDR</sequence>
<dbReference type="AlphaFoldDB" id="A0A5N6N5S6"/>
<organism evidence="2 3">
    <name type="scientific">Mikania micrantha</name>
    <name type="common">bitter vine</name>
    <dbReference type="NCBI Taxonomy" id="192012"/>
    <lineage>
        <taxon>Eukaryota</taxon>
        <taxon>Viridiplantae</taxon>
        <taxon>Streptophyta</taxon>
        <taxon>Embryophyta</taxon>
        <taxon>Tracheophyta</taxon>
        <taxon>Spermatophyta</taxon>
        <taxon>Magnoliopsida</taxon>
        <taxon>eudicotyledons</taxon>
        <taxon>Gunneridae</taxon>
        <taxon>Pentapetalae</taxon>
        <taxon>asterids</taxon>
        <taxon>campanulids</taxon>
        <taxon>Asterales</taxon>
        <taxon>Asteraceae</taxon>
        <taxon>Asteroideae</taxon>
        <taxon>Heliantheae alliance</taxon>
        <taxon>Eupatorieae</taxon>
        <taxon>Mikania</taxon>
    </lineage>
</organism>
<gene>
    <name evidence="2" type="ORF">E3N88_24809</name>
</gene>
<dbReference type="EMBL" id="SZYD01000013">
    <property type="protein sequence ID" value="KAD4384641.1"/>
    <property type="molecule type" value="Genomic_DNA"/>
</dbReference>
<reference evidence="2 3" key="1">
    <citation type="submission" date="2019-05" db="EMBL/GenBank/DDBJ databases">
        <title>Mikania micrantha, genome provides insights into the molecular mechanism of rapid growth.</title>
        <authorList>
            <person name="Liu B."/>
        </authorList>
    </citation>
    <scope>NUCLEOTIDE SEQUENCE [LARGE SCALE GENOMIC DNA]</scope>
    <source>
        <strain evidence="2">NLD-2019</strain>
        <tissue evidence="2">Leaf</tissue>
    </source>
</reference>
<evidence type="ECO:0000313" key="3">
    <source>
        <dbReference type="Proteomes" id="UP000326396"/>
    </source>
</evidence>
<dbReference type="GO" id="GO:0009733">
    <property type="term" value="P:response to auxin"/>
    <property type="evidence" value="ECO:0007669"/>
    <property type="project" value="InterPro"/>
</dbReference>
<dbReference type="PANTHER" id="PTHR31374">
    <property type="entry name" value="AUXIN-INDUCED PROTEIN-LIKE-RELATED"/>
    <property type="match status" value="1"/>
</dbReference>